<feature type="region of interest" description="Disordered" evidence="2">
    <location>
        <begin position="330"/>
        <end position="386"/>
    </location>
</feature>
<evidence type="ECO:0000256" key="2">
    <source>
        <dbReference type="SAM" id="MobiDB-lite"/>
    </source>
</evidence>
<accession>A0A1V6PN99</accession>
<sequence>MSDMKLRSSTGGKKLEQLGESSRRQKSPVRPRTKPYDPNRPPVAWNTKPYPGQAENEGWGKSKSTDRQADTQLDSEEGPVRAESSNSPALPALPDDYVPVFVPPCGPVTDIEGYDANNDPAYATSEGEPDGESHEQEAVFLKLRPQPPISTTHPVIKFGDMKPSIQLEIADNYVDQLKVKVGADFESPVDGCWYVAMAKLGVSDDEYEKLMRYLKRRNKALEMEDAILLTHRKKERQVLAELDDGVPEHIVKKAHSKVKKKTRQKLKRARDKNNDAEVMMATTSEVQRAYQFLDRLDLDRSLAGTWFNGMNTVFSGEYDLAPEPEKFEWKEDLSKQSDPLAASNNPEPTFTGNDPINPFAIETIGNTGTASPAAPPTIASSSNPVLSHPIDSRRNMPWWYTEYAGPHGNVTDAQSRYQWHLTQAELEVARIEKAIFEAELEEAQNEARGPSILFRRRG</sequence>
<evidence type="ECO:0000313" key="3">
    <source>
        <dbReference type="EMBL" id="OQD78499.1"/>
    </source>
</evidence>
<feature type="region of interest" description="Disordered" evidence="2">
    <location>
        <begin position="1"/>
        <end position="92"/>
    </location>
</feature>
<keyword evidence="4" id="KW-1185">Reference proteome</keyword>
<feature type="compositionally biased region" description="Basic residues" evidence="2">
    <location>
        <begin position="24"/>
        <end position="33"/>
    </location>
</feature>
<evidence type="ECO:0000256" key="1">
    <source>
        <dbReference type="SAM" id="Coils"/>
    </source>
</evidence>
<dbReference type="EMBL" id="MDYL01000001">
    <property type="protein sequence ID" value="OQD78499.1"/>
    <property type="molecule type" value="Genomic_DNA"/>
</dbReference>
<feature type="compositionally biased region" description="Polar residues" evidence="2">
    <location>
        <begin position="342"/>
        <end position="354"/>
    </location>
</feature>
<reference evidence="4" key="1">
    <citation type="journal article" date="2017" name="Nat. Microbiol.">
        <title>Global analysis of biosynthetic gene clusters reveals vast potential of secondary metabolite production in Penicillium species.</title>
        <authorList>
            <person name="Nielsen J.C."/>
            <person name="Grijseels S."/>
            <person name="Prigent S."/>
            <person name="Ji B."/>
            <person name="Dainat J."/>
            <person name="Nielsen K.F."/>
            <person name="Frisvad J.C."/>
            <person name="Workman M."/>
            <person name="Nielsen J."/>
        </authorList>
    </citation>
    <scope>NUCLEOTIDE SEQUENCE [LARGE SCALE GENOMIC DNA]</scope>
    <source>
        <strain evidence="4">IBT 11843</strain>
    </source>
</reference>
<dbReference type="Proteomes" id="UP000191522">
    <property type="component" value="Unassembled WGS sequence"/>
</dbReference>
<evidence type="ECO:0000313" key="4">
    <source>
        <dbReference type="Proteomes" id="UP000191522"/>
    </source>
</evidence>
<name>A0A1V6PN99_PENDC</name>
<gene>
    <name evidence="3" type="ORF">PENDEC_c001G00174</name>
</gene>
<protein>
    <submittedName>
        <fullName evidence="3">Uncharacterized protein</fullName>
    </submittedName>
</protein>
<dbReference type="OrthoDB" id="5378502at2759"/>
<dbReference type="STRING" id="69771.A0A1V6PN99"/>
<organism evidence="3 4">
    <name type="scientific">Penicillium decumbens</name>
    <dbReference type="NCBI Taxonomy" id="69771"/>
    <lineage>
        <taxon>Eukaryota</taxon>
        <taxon>Fungi</taxon>
        <taxon>Dikarya</taxon>
        <taxon>Ascomycota</taxon>
        <taxon>Pezizomycotina</taxon>
        <taxon>Eurotiomycetes</taxon>
        <taxon>Eurotiomycetidae</taxon>
        <taxon>Eurotiales</taxon>
        <taxon>Aspergillaceae</taxon>
        <taxon>Penicillium</taxon>
    </lineage>
</organism>
<feature type="coiled-coil region" evidence="1">
    <location>
        <begin position="252"/>
        <end position="279"/>
    </location>
</feature>
<feature type="compositionally biased region" description="Low complexity" evidence="2">
    <location>
        <begin position="370"/>
        <end position="384"/>
    </location>
</feature>
<proteinExistence type="predicted"/>
<keyword evidence="1" id="KW-0175">Coiled coil</keyword>
<feature type="compositionally biased region" description="Basic and acidic residues" evidence="2">
    <location>
        <begin position="58"/>
        <end position="69"/>
    </location>
</feature>
<comment type="caution">
    <text evidence="3">The sequence shown here is derived from an EMBL/GenBank/DDBJ whole genome shotgun (WGS) entry which is preliminary data.</text>
</comment>
<feature type="compositionally biased region" description="Basic and acidic residues" evidence="2">
    <location>
        <begin position="13"/>
        <end position="23"/>
    </location>
</feature>
<dbReference type="AlphaFoldDB" id="A0A1V6PN99"/>